<dbReference type="Proteomes" id="UP000594759">
    <property type="component" value="Chromosome"/>
</dbReference>
<dbReference type="RefSeq" id="WP_196099419.1">
    <property type="nucleotide sequence ID" value="NZ_CP064939.1"/>
</dbReference>
<name>A0A7S9KZZ3_9SPHI</name>
<dbReference type="Pfam" id="PF07715">
    <property type="entry name" value="Plug"/>
    <property type="match status" value="1"/>
</dbReference>
<evidence type="ECO:0000256" key="2">
    <source>
        <dbReference type="ARBA" id="ARBA00009810"/>
    </source>
</evidence>
<evidence type="ECO:0000256" key="8">
    <source>
        <dbReference type="ARBA" id="ARBA00023004"/>
    </source>
</evidence>
<dbReference type="CDD" id="cd01347">
    <property type="entry name" value="ligand_gated_channel"/>
    <property type="match status" value="1"/>
</dbReference>
<evidence type="ECO:0000259" key="18">
    <source>
        <dbReference type="Pfam" id="PF07715"/>
    </source>
</evidence>
<evidence type="ECO:0000256" key="1">
    <source>
        <dbReference type="ARBA" id="ARBA00004571"/>
    </source>
</evidence>
<keyword evidence="3 14" id="KW-0813">Transport</keyword>
<evidence type="ECO:0000256" key="9">
    <source>
        <dbReference type="ARBA" id="ARBA00023065"/>
    </source>
</evidence>
<keyword evidence="8" id="KW-0408">Iron</keyword>
<dbReference type="EMBL" id="CP064939">
    <property type="protein sequence ID" value="QPH39961.1"/>
    <property type="molecule type" value="Genomic_DNA"/>
</dbReference>
<organism evidence="19 20">
    <name type="scientific">Pedobacter endophyticus</name>
    <dbReference type="NCBI Taxonomy" id="2789740"/>
    <lineage>
        <taxon>Bacteria</taxon>
        <taxon>Pseudomonadati</taxon>
        <taxon>Bacteroidota</taxon>
        <taxon>Sphingobacteriia</taxon>
        <taxon>Sphingobacteriales</taxon>
        <taxon>Sphingobacteriaceae</taxon>
        <taxon>Pedobacter</taxon>
    </lineage>
</organism>
<evidence type="ECO:0000256" key="11">
    <source>
        <dbReference type="ARBA" id="ARBA00023136"/>
    </source>
</evidence>
<comment type="similarity">
    <text evidence="2 14 15">Belongs to the TonB-dependent receptor family.</text>
</comment>
<evidence type="ECO:0000256" key="4">
    <source>
        <dbReference type="ARBA" id="ARBA00022452"/>
    </source>
</evidence>
<dbReference type="PANTHER" id="PTHR32552:SF68">
    <property type="entry name" value="FERRICHROME OUTER MEMBRANE TRANSPORTER_PHAGE RECEPTOR"/>
    <property type="match status" value="1"/>
</dbReference>
<reference evidence="19 20" key="1">
    <citation type="submission" date="2020-11" db="EMBL/GenBank/DDBJ databases">
        <title>Pedobacter endophytica, an endophytic bacteria isolated form Carex pumila.</title>
        <authorList>
            <person name="Peng Y."/>
            <person name="Jiang L."/>
            <person name="Lee J."/>
        </authorList>
    </citation>
    <scope>NUCLEOTIDE SEQUENCE [LARGE SCALE GENOMIC DNA]</scope>
    <source>
        <strain evidence="19 20">JBR3-12</strain>
    </source>
</reference>
<dbReference type="Gene3D" id="2.170.130.10">
    <property type="entry name" value="TonB-dependent receptor, plug domain"/>
    <property type="match status" value="1"/>
</dbReference>
<sequence>MKTLFTALLLLFTINIFAQTGRIKGSVTTADGKPAAQVSIRFERTKRTAVVDENGTFAFVKVPAGTYTLIASYTGLITQKKQVKVIANEEVMVNFVLTENEEQLQEVVVSSSKMHSRQSEMVSKMPLKNLENAQVYNIVSKEMMREQMQVNYQEALNNIPGVVTSTVSGGNGGAYAQMRGFYSTGGFVDGLAAVQNAGTDPINLERIEAIKGPSGTLFGSTASYGGLINRVTKKPYEFLGGEISYSSGTNNLNRLTVDFNSPLNQDKTVLFRINAALHNENSFQDYGYKKNFAVAPSFLFKVNDKLSIFLNSEIYQSNWIGTYYNYSFPSNITKIAQLPIGYKQTLIGEGLESRISTLNHAVRAEYQLAPNWKSITAFSSMQNVWQPSYFYGLSWNSDNLYTRTVGKVSRAAFNTLNIQENVQGEFHIGKLKNKLLFGLDYYDNDNTFSGYPDKDYDILTLPSQAVLPISEAKLDSLYNNEQLDASSFGQRTFSIYASDVINISDRFSAMLSLRMDRFHNKTPINNGVKSENDAYKQTTFSPKFGLVYQALKDRLSVFASYSNGFVNKGAVQQQDGSVSVFKSEQANQIEAGMKIETRDKKLSGSISYFNILVTNKVRFDDVTRLQIQDGSQRHSGVELDLFATPIPGLSINAGYTYLNPKYEKIEAQLQGKLPVTTPKHAANLWASYKFANGIGLAIGGNYAAKSFGNNANTFTLPAYTVINSSVFYEWNNLRLGLKVNNLGNQKYWDINYYPQNLRQFIGNVGYRF</sequence>
<dbReference type="PROSITE" id="PS52016">
    <property type="entry name" value="TONB_DEPENDENT_REC_3"/>
    <property type="match status" value="1"/>
</dbReference>
<dbReference type="PANTHER" id="PTHR32552">
    <property type="entry name" value="FERRICHROME IRON RECEPTOR-RELATED"/>
    <property type="match status" value="1"/>
</dbReference>
<evidence type="ECO:0000256" key="5">
    <source>
        <dbReference type="ARBA" id="ARBA00022496"/>
    </source>
</evidence>
<keyword evidence="12 19" id="KW-0675">Receptor</keyword>
<evidence type="ECO:0000256" key="6">
    <source>
        <dbReference type="ARBA" id="ARBA00022692"/>
    </source>
</evidence>
<accession>A0A7S9KZZ3</accession>
<dbReference type="InterPro" id="IPR010105">
    <property type="entry name" value="TonB_sidphr_rcpt"/>
</dbReference>
<protein>
    <submittedName>
        <fullName evidence="19">TonB-dependent receptor</fullName>
    </submittedName>
</protein>
<dbReference type="GO" id="GO:0015344">
    <property type="term" value="F:siderophore uptake transmembrane transporter activity"/>
    <property type="evidence" value="ECO:0007669"/>
    <property type="project" value="TreeGrafter"/>
</dbReference>
<dbReference type="Pfam" id="PF13715">
    <property type="entry name" value="CarbopepD_reg_2"/>
    <property type="match status" value="1"/>
</dbReference>
<feature type="domain" description="TonB-dependent receptor-like beta-barrel" evidence="17">
    <location>
        <begin position="329"/>
        <end position="742"/>
    </location>
</feature>
<dbReference type="InterPro" id="IPR013784">
    <property type="entry name" value="Carb-bd-like_fold"/>
</dbReference>
<dbReference type="InterPro" id="IPR039426">
    <property type="entry name" value="TonB-dep_rcpt-like"/>
</dbReference>
<evidence type="ECO:0000259" key="17">
    <source>
        <dbReference type="Pfam" id="PF00593"/>
    </source>
</evidence>
<feature type="chain" id="PRO_5032655751" evidence="16">
    <location>
        <begin position="19"/>
        <end position="768"/>
    </location>
</feature>
<evidence type="ECO:0000256" key="12">
    <source>
        <dbReference type="ARBA" id="ARBA00023170"/>
    </source>
</evidence>
<keyword evidence="9" id="KW-0406">Ion transport</keyword>
<evidence type="ECO:0000256" key="10">
    <source>
        <dbReference type="ARBA" id="ARBA00023077"/>
    </source>
</evidence>
<dbReference type="Gene3D" id="2.60.40.1120">
    <property type="entry name" value="Carboxypeptidase-like, regulatory domain"/>
    <property type="match status" value="1"/>
</dbReference>
<dbReference type="NCBIfam" id="TIGR01783">
    <property type="entry name" value="TonB-siderophor"/>
    <property type="match status" value="1"/>
</dbReference>
<keyword evidence="13 14" id="KW-0998">Cell outer membrane</keyword>
<evidence type="ECO:0000256" key="7">
    <source>
        <dbReference type="ARBA" id="ARBA00022729"/>
    </source>
</evidence>
<dbReference type="InterPro" id="IPR037066">
    <property type="entry name" value="Plug_dom_sf"/>
</dbReference>
<dbReference type="AlphaFoldDB" id="A0A7S9KZZ3"/>
<proteinExistence type="inferred from homology"/>
<dbReference type="GO" id="GO:0009279">
    <property type="term" value="C:cell outer membrane"/>
    <property type="evidence" value="ECO:0007669"/>
    <property type="project" value="UniProtKB-SubCell"/>
</dbReference>
<dbReference type="Pfam" id="PF00593">
    <property type="entry name" value="TonB_dep_Rec_b-barrel"/>
    <property type="match status" value="1"/>
</dbReference>
<evidence type="ECO:0000256" key="13">
    <source>
        <dbReference type="ARBA" id="ARBA00023237"/>
    </source>
</evidence>
<dbReference type="GO" id="GO:0030246">
    <property type="term" value="F:carbohydrate binding"/>
    <property type="evidence" value="ECO:0007669"/>
    <property type="project" value="InterPro"/>
</dbReference>
<keyword evidence="7 16" id="KW-0732">Signal</keyword>
<evidence type="ECO:0000256" key="16">
    <source>
        <dbReference type="SAM" id="SignalP"/>
    </source>
</evidence>
<evidence type="ECO:0000313" key="19">
    <source>
        <dbReference type="EMBL" id="QPH39961.1"/>
    </source>
</evidence>
<dbReference type="InterPro" id="IPR036942">
    <property type="entry name" value="Beta-barrel_TonB_sf"/>
</dbReference>
<dbReference type="SUPFAM" id="SSF56935">
    <property type="entry name" value="Porins"/>
    <property type="match status" value="1"/>
</dbReference>
<evidence type="ECO:0000256" key="3">
    <source>
        <dbReference type="ARBA" id="ARBA00022448"/>
    </source>
</evidence>
<feature type="signal peptide" evidence="16">
    <location>
        <begin position="1"/>
        <end position="18"/>
    </location>
</feature>
<dbReference type="InterPro" id="IPR000531">
    <property type="entry name" value="Beta-barrel_TonB"/>
</dbReference>
<keyword evidence="20" id="KW-1185">Reference proteome</keyword>
<dbReference type="InterPro" id="IPR012910">
    <property type="entry name" value="Plug_dom"/>
</dbReference>
<gene>
    <name evidence="19" type="ORF">IZT61_01340</name>
</gene>
<dbReference type="GO" id="GO:0038023">
    <property type="term" value="F:signaling receptor activity"/>
    <property type="evidence" value="ECO:0007669"/>
    <property type="project" value="InterPro"/>
</dbReference>
<keyword evidence="6 14" id="KW-0812">Transmembrane</keyword>
<keyword evidence="11 14" id="KW-0472">Membrane</keyword>
<dbReference type="SUPFAM" id="SSF49452">
    <property type="entry name" value="Starch-binding domain-like"/>
    <property type="match status" value="1"/>
</dbReference>
<evidence type="ECO:0000313" key="20">
    <source>
        <dbReference type="Proteomes" id="UP000594759"/>
    </source>
</evidence>
<keyword evidence="4 14" id="KW-1134">Transmembrane beta strand</keyword>
<dbReference type="KEGG" id="pex:IZT61_01340"/>
<dbReference type="Gene3D" id="2.40.170.20">
    <property type="entry name" value="TonB-dependent receptor, beta-barrel domain"/>
    <property type="match status" value="1"/>
</dbReference>
<feature type="domain" description="TonB-dependent receptor plug" evidence="18">
    <location>
        <begin position="131"/>
        <end position="225"/>
    </location>
</feature>
<keyword evidence="10 15" id="KW-0798">TonB box</keyword>
<dbReference type="GO" id="GO:0015891">
    <property type="term" value="P:siderophore transport"/>
    <property type="evidence" value="ECO:0007669"/>
    <property type="project" value="InterPro"/>
</dbReference>
<comment type="subcellular location">
    <subcellularLocation>
        <location evidence="1 14">Cell outer membrane</location>
        <topology evidence="1 14">Multi-pass membrane protein</topology>
    </subcellularLocation>
</comment>
<evidence type="ECO:0000256" key="15">
    <source>
        <dbReference type="RuleBase" id="RU003357"/>
    </source>
</evidence>
<keyword evidence="5" id="KW-0410">Iron transport</keyword>
<evidence type="ECO:0000256" key="14">
    <source>
        <dbReference type="PROSITE-ProRule" id="PRU01360"/>
    </source>
</evidence>